<feature type="domain" description="Periplasmic binding protein" evidence="5">
    <location>
        <begin position="47"/>
        <end position="303"/>
    </location>
</feature>
<gene>
    <name evidence="6" type="ORF">Q8A70_02710</name>
</gene>
<evidence type="ECO:0000313" key="7">
    <source>
        <dbReference type="Proteomes" id="UP001230156"/>
    </source>
</evidence>
<comment type="similarity">
    <text evidence="2">Belongs to the bacterial solute-binding protein 2 family.</text>
</comment>
<comment type="subcellular location">
    <subcellularLocation>
        <location evidence="1">Cell envelope</location>
    </subcellularLocation>
</comment>
<name>A0ABU0YH78_9PROT</name>
<dbReference type="PANTHER" id="PTHR46847">
    <property type="entry name" value="D-ALLOSE-BINDING PERIPLASMIC PROTEIN-RELATED"/>
    <property type="match status" value="1"/>
</dbReference>
<sequence length="341" mass="36579">MRLKQTLAAIGLAALGTVTLHAAQAQEAQDDPGPAAYAAALKGKRVVLVPMAMGFDLAQGWNAFLKREVEAWGGVYDSRDPNWVTDAGTQALTDLVNSEPKPNVLVVHSPDLQSYSKVLKKAHKEGIYVVLIDNPMNFPADAYVGSDWDRLGQLEAEAAVKGCANSPKKEIGLVQGDAANATSILQYNGIKKVLAKYPDFKIVAEPFSNWDQTQSRTVTATMLQQHPDICAIIDFWDGDAVGAAAAIKEAGKKDQVKLVTTGGGAASACKALEDGTYYAIVMTDVVGESRDLNAIIKYLLQSGQPAGTSKTYIYTLEKATTKEDLRPGLCWSVEDLQAGKF</sequence>
<feature type="signal peptide" evidence="4">
    <location>
        <begin position="1"/>
        <end position="22"/>
    </location>
</feature>
<evidence type="ECO:0000256" key="1">
    <source>
        <dbReference type="ARBA" id="ARBA00004196"/>
    </source>
</evidence>
<evidence type="ECO:0000259" key="5">
    <source>
        <dbReference type="Pfam" id="PF13407"/>
    </source>
</evidence>
<feature type="chain" id="PRO_5046510225" evidence="4">
    <location>
        <begin position="23"/>
        <end position="341"/>
    </location>
</feature>
<proteinExistence type="inferred from homology"/>
<evidence type="ECO:0000256" key="2">
    <source>
        <dbReference type="ARBA" id="ARBA00007639"/>
    </source>
</evidence>
<dbReference type="CDD" id="cd01536">
    <property type="entry name" value="PBP1_ABC_sugar_binding-like"/>
    <property type="match status" value="1"/>
</dbReference>
<organism evidence="6 7">
    <name type="scientific">Dongia sedimenti</name>
    <dbReference type="NCBI Taxonomy" id="3064282"/>
    <lineage>
        <taxon>Bacteria</taxon>
        <taxon>Pseudomonadati</taxon>
        <taxon>Pseudomonadota</taxon>
        <taxon>Alphaproteobacteria</taxon>
        <taxon>Rhodospirillales</taxon>
        <taxon>Dongiaceae</taxon>
        <taxon>Dongia</taxon>
    </lineage>
</organism>
<dbReference type="RefSeq" id="WP_379953946.1">
    <property type="nucleotide sequence ID" value="NZ_JAUYVI010000001.1"/>
</dbReference>
<dbReference type="EMBL" id="JAUYVI010000001">
    <property type="protein sequence ID" value="MDQ7246555.1"/>
    <property type="molecule type" value="Genomic_DNA"/>
</dbReference>
<dbReference type="InterPro" id="IPR028082">
    <property type="entry name" value="Peripla_BP_I"/>
</dbReference>
<reference evidence="7" key="1">
    <citation type="submission" date="2023-08" db="EMBL/GenBank/DDBJ databases">
        <title>Rhodospirillaceae gen. nov., a novel taxon isolated from the Yangtze River Yuezi River estuary sludge.</title>
        <authorList>
            <person name="Ruan L."/>
        </authorList>
    </citation>
    <scope>NUCLEOTIDE SEQUENCE [LARGE SCALE GENOMIC DNA]</scope>
    <source>
        <strain evidence="7">R-7</strain>
    </source>
</reference>
<dbReference type="PANTHER" id="PTHR46847:SF1">
    <property type="entry name" value="D-ALLOSE-BINDING PERIPLASMIC PROTEIN-RELATED"/>
    <property type="match status" value="1"/>
</dbReference>
<keyword evidence="3 4" id="KW-0732">Signal</keyword>
<dbReference type="Gene3D" id="3.40.50.2300">
    <property type="match status" value="2"/>
</dbReference>
<accession>A0ABU0YH78</accession>
<comment type="caution">
    <text evidence="6">The sequence shown here is derived from an EMBL/GenBank/DDBJ whole genome shotgun (WGS) entry which is preliminary data.</text>
</comment>
<evidence type="ECO:0000313" key="6">
    <source>
        <dbReference type="EMBL" id="MDQ7246555.1"/>
    </source>
</evidence>
<dbReference type="InterPro" id="IPR025997">
    <property type="entry name" value="SBP_2_dom"/>
</dbReference>
<evidence type="ECO:0000256" key="4">
    <source>
        <dbReference type="SAM" id="SignalP"/>
    </source>
</evidence>
<evidence type="ECO:0000256" key="3">
    <source>
        <dbReference type="ARBA" id="ARBA00022729"/>
    </source>
</evidence>
<dbReference type="SUPFAM" id="SSF53822">
    <property type="entry name" value="Periplasmic binding protein-like I"/>
    <property type="match status" value="1"/>
</dbReference>
<dbReference type="Pfam" id="PF13407">
    <property type="entry name" value="Peripla_BP_4"/>
    <property type="match status" value="1"/>
</dbReference>
<dbReference type="Proteomes" id="UP001230156">
    <property type="component" value="Unassembled WGS sequence"/>
</dbReference>
<protein>
    <submittedName>
        <fullName evidence="6">Sugar ABC transporter substrate-binding protein</fullName>
    </submittedName>
</protein>
<keyword evidence="7" id="KW-1185">Reference proteome</keyword>